<evidence type="ECO:0000313" key="1">
    <source>
        <dbReference type="EMBL" id="POM70470.1"/>
    </source>
</evidence>
<name>A0A2P4XY31_9STRA</name>
<reference evidence="1 2" key="1">
    <citation type="journal article" date="2017" name="Genome Biol. Evol.">
        <title>Phytophthora megakarya and P. palmivora, closely related causal agents of cacao black pod rot, underwent increases in genome sizes and gene numbers by different mechanisms.</title>
        <authorList>
            <person name="Ali S.S."/>
            <person name="Shao J."/>
            <person name="Lary D.J."/>
            <person name="Kronmiller B."/>
            <person name="Shen D."/>
            <person name="Strem M.D."/>
            <person name="Amoako-Attah I."/>
            <person name="Akrofi A.Y."/>
            <person name="Begoude B.A."/>
            <person name="Ten Hoopen G.M."/>
            <person name="Coulibaly K."/>
            <person name="Kebe B.I."/>
            <person name="Melnick R.L."/>
            <person name="Guiltinan M.J."/>
            <person name="Tyler B.M."/>
            <person name="Meinhardt L.W."/>
            <person name="Bailey B.A."/>
        </authorList>
    </citation>
    <scope>NUCLEOTIDE SEQUENCE [LARGE SCALE GENOMIC DNA]</scope>
    <source>
        <strain evidence="2">sbr112.9</strain>
    </source>
</reference>
<feature type="non-terminal residue" evidence="1">
    <location>
        <position position="49"/>
    </location>
</feature>
<dbReference type="EMBL" id="NCKW01006996">
    <property type="protein sequence ID" value="POM70470.1"/>
    <property type="molecule type" value="Genomic_DNA"/>
</dbReference>
<evidence type="ECO:0000313" key="2">
    <source>
        <dbReference type="Proteomes" id="UP000237271"/>
    </source>
</evidence>
<comment type="caution">
    <text evidence="1">The sequence shown here is derived from an EMBL/GenBank/DDBJ whole genome shotgun (WGS) entry which is preliminary data.</text>
</comment>
<keyword evidence="2" id="KW-1185">Reference proteome</keyword>
<gene>
    <name evidence="1" type="ORF">PHPALM_13084</name>
</gene>
<dbReference type="Proteomes" id="UP000237271">
    <property type="component" value="Unassembled WGS sequence"/>
</dbReference>
<dbReference type="AlphaFoldDB" id="A0A2P4XY31"/>
<organism evidence="1 2">
    <name type="scientific">Phytophthora palmivora</name>
    <dbReference type="NCBI Taxonomy" id="4796"/>
    <lineage>
        <taxon>Eukaryota</taxon>
        <taxon>Sar</taxon>
        <taxon>Stramenopiles</taxon>
        <taxon>Oomycota</taxon>
        <taxon>Peronosporomycetes</taxon>
        <taxon>Peronosporales</taxon>
        <taxon>Peronosporaceae</taxon>
        <taxon>Phytophthora</taxon>
    </lineage>
</organism>
<proteinExistence type="predicted"/>
<protein>
    <submittedName>
        <fullName evidence="1">Uncharacterized protein</fullName>
    </submittedName>
</protein>
<accession>A0A2P4XY31</accession>
<dbReference type="OrthoDB" id="10254720at2759"/>
<sequence length="49" mass="5307">MGCSQSKANDVVEPITAPPSECGKASMDLAFTEIIVDDHELERVVMRDA</sequence>